<evidence type="ECO:0000259" key="6">
    <source>
        <dbReference type="Pfam" id="PF08281"/>
    </source>
</evidence>
<dbReference type="SUPFAM" id="SSF88659">
    <property type="entry name" value="Sigma3 and sigma4 domains of RNA polymerase sigma factors"/>
    <property type="match status" value="1"/>
</dbReference>
<name>A0ABS9UWG0_9BACT</name>
<accession>A0ABS9UWG0</accession>
<dbReference type="InterPro" id="IPR007627">
    <property type="entry name" value="RNA_pol_sigma70_r2"/>
</dbReference>
<dbReference type="SUPFAM" id="SSF88946">
    <property type="entry name" value="Sigma2 domain of RNA polymerase sigma factors"/>
    <property type="match status" value="1"/>
</dbReference>
<evidence type="ECO:0000313" key="8">
    <source>
        <dbReference type="Proteomes" id="UP001165489"/>
    </source>
</evidence>
<reference evidence="7" key="1">
    <citation type="submission" date="2022-03" db="EMBL/GenBank/DDBJ databases">
        <title>De novo assembled genomes of Belliella spp. (Cyclobacteriaceae) strains.</title>
        <authorList>
            <person name="Szabo A."/>
            <person name="Korponai K."/>
            <person name="Felfoldi T."/>
        </authorList>
    </citation>
    <scope>NUCLEOTIDE SEQUENCE</scope>
    <source>
        <strain evidence="7">DSM 111904</strain>
    </source>
</reference>
<dbReference type="PANTHER" id="PTHR43133">
    <property type="entry name" value="RNA POLYMERASE ECF-TYPE SIGMA FACTO"/>
    <property type="match status" value="1"/>
</dbReference>
<dbReference type="InterPro" id="IPR014284">
    <property type="entry name" value="RNA_pol_sigma-70_dom"/>
</dbReference>
<organism evidence="7 8">
    <name type="scientific">Belliella filtrata</name>
    <dbReference type="NCBI Taxonomy" id="2923435"/>
    <lineage>
        <taxon>Bacteria</taxon>
        <taxon>Pseudomonadati</taxon>
        <taxon>Bacteroidota</taxon>
        <taxon>Cytophagia</taxon>
        <taxon>Cytophagales</taxon>
        <taxon>Cyclobacteriaceae</taxon>
        <taxon>Belliella</taxon>
    </lineage>
</organism>
<feature type="domain" description="RNA polymerase sigma factor 70 region 4 type 2" evidence="6">
    <location>
        <begin position="124"/>
        <end position="173"/>
    </location>
</feature>
<evidence type="ECO:0000259" key="5">
    <source>
        <dbReference type="Pfam" id="PF04542"/>
    </source>
</evidence>
<dbReference type="InterPro" id="IPR013324">
    <property type="entry name" value="RNA_pol_sigma_r3/r4-like"/>
</dbReference>
<dbReference type="InterPro" id="IPR013249">
    <property type="entry name" value="RNA_pol_sigma70_r4_t2"/>
</dbReference>
<feature type="domain" description="RNA polymerase sigma-70 region 2" evidence="5">
    <location>
        <begin position="30"/>
        <end position="92"/>
    </location>
</feature>
<dbReference type="RefSeq" id="WP_241346731.1">
    <property type="nucleotide sequence ID" value="NZ_JAKZGP010000005.1"/>
</dbReference>
<dbReference type="NCBIfam" id="TIGR02937">
    <property type="entry name" value="sigma70-ECF"/>
    <property type="match status" value="1"/>
</dbReference>
<sequence>MCLSNFIARNEQESLRMLLIKNQKQFESIFNEYWETLYQAAYIRIKDQAITEDIVQEVFIDLWQRRSAITIKSSLKAYLLTAVKYKVLKYFKVTSKASFEVLESIDELAEETENTENFEILYSQLEVAIEKLSPKCRLIFRLNKIEGLSTEEIAVKLNLSKQTIHNQLSKSLALVRSEMKHAAPILLALLNA</sequence>
<evidence type="ECO:0000256" key="2">
    <source>
        <dbReference type="ARBA" id="ARBA00023015"/>
    </source>
</evidence>
<dbReference type="Proteomes" id="UP001165489">
    <property type="component" value="Unassembled WGS sequence"/>
</dbReference>
<keyword evidence="3" id="KW-0731">Sigma factor</keyword>
<dbReference type="Pfam" id="PF04542">
    <property type="entry name" value="Sigma70_r2"/>
    <property type="match status" value="1"/>
</dbReference>
<proteinExistence type="inferred from homology"/>
<gene>
    <name evidence="7" type="ORF">MM239_03805</name>
</gene>
<evidence type="ECO:0000313" key="7">
    <source>
        <dbReference type="EMBL" id="MCH7408507.1"/>
    </source>
</evidence>
<comment type="similarity">
    <text evidence="1">Belongs to the sigma-70 factor family. ECF subfamily.</text>
</comment>
<evidence type="ECO:0000256" key="4">
    <source>
        <dbReference type="ARBA" id="ARBA00023163"/>
    </source>
</evidence>
<dbReference type="InterPro" id="IPR039425">
    <property type="entry name" value="RNA_pol_sigma-70-like"/>
</dbReference>
<keyword evidence="4" id="KW-0804">Transcription</keyword>
<evidence type="ECO:0000256" key="3">
    <source>
        <dbReference type="ARBA" id="ARBA00023082"/>
    </source>
</evidence>
<keyword evidence="2" id="KW-0805">Transcription regulation</keyword>
<dbReference type="InterPro" id="IPR013325">
    <property type="entry name" value="RNA_pol_sigma_r2"/>
</dbReference>
<dbReference type="Pfam" id="PF08281">
    <property type="entry name" value="Sigma70_r4_2"/>
    <property type="match status" value="1"/>
</dbReference>
<dbReference type="EMBL" id="JAKZGP010000005">
    <property type="protein sequence ID" value="MCH7408507.1"/>
    <property type="molecule type" value="Genomic_DNA"/>
</dbReference>
<dbReference type="Gene3D" id="1.10.1740.10">
    <property type="match status" value="1"/>
</dbReference>
<dbReference type="InterPro" id="IPR036388">
    <property type="entry name" value="WH-like_DNA-bd_sf"/>
</dbReference>
<dbReference type="Gene3D" id="1.10.10.10">
    <property type="entry name" value="Winged helix-like DNA-binding domain superfamily/Winged helix DNA-binding domain"/>
    <property type="match status" value="1"/>
</dbReference>
<protein>
    <submittedName>
        <fullName evidence="7">Sigma-70 family RNA polymerase sigma factor</fullName>
    </submittedName>
</protein>
<evidence type="ECO:0000256" key="1">
    <source>
        <dbReference type="ARBA" id="ARBA00010641"/>
    </source>
</evidence>
<comment type="caution">
    <text evidence="7">The sequence shown here is derived from an EMBL/GenBank/DDBJ whole genome shotgun (WGS) entry which is preliminary data.</text>
</comment>
<dbReference type="PANTHER" id="PTHR43133:SF46">
    <property type="entry name" value="RNA POLYMERASE SIGMA-70 FACTOR ECF SUBFAMILY"/>
    <property type="match status" value="1"/>
</dbReference>
<keyword evidence="8" id="KW-1185">Reference proteome</keyword>